<name>U5NW44_9MICO</name>
<organism evidence="1">
    <name type="scientific">Brevibacterium sp. Ap13</name>
    <dbReference type="NCBI Taxonomy" id="1406197"/>
    <lineage>
        <taxon>Bacteria</taxon>
        <taxon>Bacillati</taxon>
        <taxon>Actinomycetota</taxon>
        <taxon>Actinomycetes</taxon>
        <taxon>Micrococcales</taxon>
        <taxon>Brevibacteriaceae</taxon>
        <taxon>Brevibacterium</taxon>
    </lineage>
</organism>
<dbReference type="EMBL" id="KF577590">
    <property type="protein sequence ID" value="AGY35421.1"/>
    <property type="molecule type" value="Genomic_DNA"/>
</dbReference>
<gene>
    <name evidence="1" type="ORF">AP13_p01120</name>
</gene>
<proteinExistence type="predicted"/>
<dbReference type="AlphaFoldDB" id="U5NW44"/>
<protein>
    <submittedName>
        <fullName evidence="1">Uncharacterized protein</fullName>
    </submittedName>
</protein>
<keyword evidence="1" id="KW-0614">Plasmid</keyword>
<sequence length="37" mass="4132">MAGMTAEKGEHNVRPIWLNLTRLIADKELAMVRSAHA</sequence>
<reference evidence="1" key="1">
    <citation type="journal article" date="2013" name="Genome Announc.">
        <title>Complete Genome Sequence of pAP13, a Large Linear Plasmid of a Brevibacterium Strain Isolated from a Saline Lake at 4,200 Meters above Sea Level in Argentina.</title>
        <authorList>
            <person name="Dib J.R."/>
            <person name="Schuldes J."/>
            <person name="Thurmer A."/>
            <person name="Farias M.E."/>
            <person name="Daniel R."/>
            <person name="Meinhardt F."/>
        </authorList>
    </citation>
    <scope>NUCLEOTIDE SEQUENCE</scope>
    <source>
        <strain evidence="1">Ap13</strain>
        <plasmid evidence="1">pAP13</plasmid>
    </source>
</reference>
<geneLocation type="plasmid" evidence="1">
    <name>pAP13</name>
</geneLocation>
<accession>U5NW44</accession>
<evidence type="ECO:0000313" key="1">
    <source>
        <dbReference type="EMBL" id="AGY35421.1"/>
    </source>
</evidence>